<dbReference type="Pfam" id="PF03062">
    <property type="entry name" value="MBOAT"/>
    <property type="match status" value="1"/>
</dbReference>
<evidence type="ECO:0000256" key="7">
    <source>
        <dbReference type="SAM" id="Phobius"/>
    </source>
</evidence>
<gene>
    <name evidence="8" type="ORF">DNTS_017577</name>
</gene>
<dbReference type="InterPro" id="IPR051085">
    <property type="entry name" value="MB_O-acyltransferase"/>
</dbReference>
<protein>
    <recommendedName>
        <fullName evidence="10">Hedgehog acyltransferase</fullName>
    </recommendedName>
</protein>
<dbReference type="GO" id="GO:0005789">
    <property type="term" value="C:endoplasmic reticulum membrane"/>
    <property type="evidence" value="ECO:0007669"/>
    <property type="project" value="UniProtKB-SubCell"/>
</dbReference>
<keyword evidence="5 7" id="KW-0472">Membrane</keyword>
<dbReference type="PANTHER" id="PTHR13285:SF20">
    <property type="entry name" value="PROTEIN-CYSTEINE N-PALMITOYLTRANSFERASE HHAT"/>
    <property type="match status" value="1"/>
</dbReference>
<name>A0A553RJ74_9TELE</name>
<feature type="transmembrane region" description="Helical" evidence="7">
    <location>
        <begin position="494"/>
        <end position="515"/>
    </location>
</feature>
<comment type="similarity">
    <text evidence="6">Belongs to the membrane-bound acyltransferase family. HHAT subfamily.</text>
</comment>
<feature type="transmembrane region" description="Helical" evidence="7">
    <location>
        <begin position="128"/>
        <end position="146"/>
    </location>
</feature>
<keyword evidence="4 7" id="KW-1133">Transmembrane helix</keyword>
<evidence type="ECO:0000313" key="8">
    <source>
        <dbReference type="EMBL" id="TRZ02233.1"/>
    </source>
</evidence>
<dbReference type="EMBL" id="SRMA01023996">
    <property type="protein sequence ID" value="TRZ02233.1"/>
    <property type="molecule type" value="Genomic_DNA"/>
</dbReference>
<comment type="subcellular location">
    <subcellularLocation>
        <location evidence="1">Endoplasmic reticulum membrane</location>
        <topology evidence="1">Multi-pass membrane protein</topology>
    </subcellularLocation>
</comment>
<feature type="transmembrane region" description="Helical" evidence="7">
    <location>
        <begin position="315"/>
        <end position="334"/>
    </location>
</feature>
<evidence type="ECO:0000256" key="6">
    <source>
        <dbReference type="ARBA" id="ARBA00038268"/>
    </source>
</evidence>
<organism evidence="8 9">
    <name type="scientific">Danionella cerebrum</name>
    <dbReference type="NCBI Taxonomy" id="2873325"/>
    <lineage>
        <taxon>Eukaryota</taxon>
        <taxon>Metazoa</taxon>
        <taxon>Chordata</taxon>
        <taxon>Craniata</taxon>
        <taxon>Vertebrata</taxon>
        <taxon>Euteleostomi</taxon>
        <taxon>Actinopterygii</taxon>
        <taxon>Neopterygii</taxon>
        <taxon>Teleostei</taxon>
        <taxon>Ostariophysi</taxon>
        <taxon>Cypriniformes</taxon>
        <taxon>Danionidae</taxon>
        <taxon>Danioninae</taxon>
        <taxon>Danionella</taxon>
    </lineage>
</organism>
<comment type="caution">
    <text evidence="8">The sequence shown here is derived from an EMBL/GenBank/DDBJ whole genome shotgun (WGS) entry which is preliminary data.</text>
</comment>
<keyword evidence="2 7" id="KW-0812">Transmembrane</keyword>
<dbReference type="Proteomes" id="UP000316079">
    <property type="component" value="Unassembled WGS sequence"/>
</dbReference>
<evidence type="ECO:0000256" key="3">
    <source>
        <dbReference type="ARBA" id="ARBA00022824"/>
    </source>
</evidence>
<evidence type="ECO:0000256" key="4">
    <source>
        <dbReference type="ARBA" id="ARBA00022989"/>
    </source>
</evidence>
<evidence type="ECO:0008006" key="10">
    <source>
        <dbReference type="Google" id="ProtNLM"/>
    </source>
</evidence>
<feature type="transmembrane region" description="Helical" evidence="7">
    <location>
        <begin position="527"/>
        <end position="545"/>
    </location>
</feature>
<dbReference type="AlphaFoldDB" id="A0A553RJ74"/>
<evidence type="ECO:0000256" key="1">
    <source>
        <dbReference type="ARBA" id="ARBA00004477"/>
    </source>
</evidence>
<sequence>MTPKWEIVSLPRWEMTAYWILSFISHLFSFHQLHKFSKGELSSVKNLTQDFKAWGSQDGSRCDETRLRVVHLMKHTSTSLDGEESGAEHEVSLDRAVELERGFLIWGNKKDPTDFEWSFWNEWAWRSLFWSLIGHAVLSRLAAFYLPRLRVAVLTGYGLLSAGWLLGVRGVLVLLLHLSISLVVAQLRSFTFTWLCSLMLLSTLHFTPPQDLQRSWYSSEDHYYLLVFSTAVCSLRCISFSLELSWCPLQDGGHNSPPRLNGKLKDQILQFYKLSTYCFYHPLFYNGPIITYKDFSEEIEKPVCDISVLHLLREILRLCLWWCLAEFMIHYMYMHAIQSNETYLEMLPPWALGGLALALVQFFYVKYLVLFGAVSLIVRLDGLEPPSLPRCVSIMYSFTGMWRQFDVGLYKWLIRYIYVPLGGSRQGVFRKLLSTALAFGFVCFWHGCHDYLMYWALLNWVGVLLENVLAHFLSSGPLHNAILHCLSPRMQRRGLALISAFSTGFLILSNLFFLGGIHVGRIFWKKVFVQGFTSVTVSMLELNGTGDDAVMRRKRFLKENTMIRRLTNSSSSSESLIRSVICEPGLSPLLKRGETCGQMPYCVVSVMPIIFPYNGIDH</sequence>
<keyword evidence="3" id="KW-0256">Endoplasmic reticulum</keyword>
<dbReference type="STRING" id="623744.A0A553RJ74"/>
<feature type="transmembrane region" description="Helical" evidence="7">
    <location>
        <begin position="354"/>
        <end position="378"/>
    </location>
</feature>
<feature type="transmembrane region" description="Helical" evidence="7">
    <location>
        <begin position="428"/>
        <end position="447"/>
    </location>
</feature>
<evidence type="ECO:0000256" key="5">
    <source>
        <dbReference type="ARBA" id="ARBA00023136"/>
    </source>
</evidence>
<reference evidence="8 9" key="1">
    <citation type="journal article" date="2019" name="Sci. Data">
        <title>Hybrid genome assembly and annotation of Danionella translucida.</title>
        <authorList>
            <person name="Kadobianskyi M."/>
            <person name="Schulze L."/>
            <person name="Schuelke M."/>
            <person name="Judkewitz B."/>
        </authorList>
    </citation>
    <scope>NUCLEOTIDE SEQUENCE [LARGE SCALE GENOMIC DNA]</scope>
    <source>
        <strain evidence="8 9">Bolton</strain>
    </source>
</reference>
<dbReference type="InterPro" id="IPR004299">
    <property type="entry name" value="MBOAT_fam"/>
</dbReference>
<accession>A0A553RJ74</accession>
<dbReference type="GO" id="GO:0016409">
    <property type="term" value="F:palmitoyltransferase activity"/>
    <property type="evidence" value="ECO:0007669"/>
    <property type="project" value="TreeGrafter"/>
</dbReference>
<dbReference type="PANTHER" id="PTHR13285">
    <property type="entry name" value="ACYLTRANSFERASE"/>
    <property type="match status" value="1"/>
</dbReference>
<feature type="transmembrane region" description="Helical" evidence="7">
    <location>
        <begin position="453"/>
        <end position="473"/>
    </location>
</feature>
<dbReference type="OrthoDB" id="420606at2759"/>
<proteinExistence type="inferred from homology"/>
<evidence type="ECO:0000313" key="9">
    <source>
        <dbReference type="Proteomes" id="UP000316079"/>
    </source>
</evidence>
<evidence type="ECO:0000256" key="2">
    <source>
        <dbReference type="ARBA" id="ARBA00022692"/>
    </source>
</evidence>
<keyword evidence="9" id="KW-1185">Reference proteome</keyword>
<feature type="transmembrane region" description="Helical" evidence="7">
    <location>
        <begin position="158"/>
        <end position="178"/>
    </location>
</feature>